<comment type="subcellular location">
    <subcellularLocation>
        <location evidence="1">Membrane</location>
        <topology evidence="1">Multi-pass membrane protein</topology>
    </subcellularLocation>
</comment>
<comment type="similarity">
    <text evidence="2">Belongs to the patched family.</text>
</comment>
<feature type="compositionally biased region" description="Low complexity" evidence="7">
    <location>
        <begin position="227"/>
        <end position="247"/>
    </location>
</feature>
<dbReference type="OMA" id="FTRRIYP"/>
<gene>
    <name evidence="9" type="ORF">X975_06444</name>
</gene>
<evidence type="ECO:0000256" key="2">
    <source>
        <dbReference type="ARBA" id="ARBA00005585"/>
    </source>
</evidence>
<feature type="compositionally biased region" description="Polar residues" evidence="7">
    <location>
        <begin position="207"/>
        <end position="226"/>
    </location>
</feature>
<accession>A0A087USD5</accession>
<feature type="transmembrane region" description="Helical" evidence="8">
    <location>
        <begin position="56"/>
        <end position="75"/>
    </location>
</feature>
<keyword evidence="4 8" id="KW-1133">Transmembrane helix</keyword>
<dbReference type="AlphaFoldDB" id="A0A087USD5"/>
<dbReference type="GO" id="GO:0045879">
    <property type="term" value="P:negative regulation of smoothened signaling pathway"/>
    <property type="evidence" value="ECO:0007669"/>
    <property type="project" value="TreeGrafter"/>
</dbReference>
<evidence type="ECO:0000256" key="4">
    <source>
        <dbReference type="ARBA" id="ARBA00022989"/>
    </source>
</evidence>
<dbReference type="STRING" id="407821.A0A087USD5"/>
<dbReference type="Proteomes" id="UP000054359">
    <property type="component" value="Unassembled WGS sequence"/>
</dbReference>
<feature type="compositionally biased region" description="Low complexity" evidence="7">
    <location>
        <begin position="185"/>
        <end position="206"/>
    </location>
</feature>
<name>A0A087USD5_STEMI</name>
<dbReference type="PANTHER" id="PTHR46022:SF1">
    <property type="entry name" value="PROTEIN PATCHED"/>
    <property type="match status" value="1"/>
</dbReference>
<reference evidence="9 10" key="1">
    <citation type="submission" date="2013-11" db="EMBL/GenBank/DDBJ databases">
        <title>Genome sequencing of Stegodyphus mimosarum.</title>
        <authorList>
            <person name="Bechsgaard J."/>
        </authorList>
    </citation>
    <scope>NUCLEOTIDE SEQUENCE [LARGE SCALE GENOMIC DNA]</scope>
</reference>
<keyword evidence="6" id="KW-0325">Glycoprotein</keyword>
<dbReference type="EMBL" id="KK121347">
    <property type="protein sequence ID" value="KFM80274.1"/>
    <property type="molecule type" value="Genomic_DNA"/>
</dbReference>
<feature type="compositionally biased region" description="Low complexity" evidence="7">
    <location>
        <begin position="284"/>
        <end position="295"/>
    </location>
</feature>
<evidence type="ECO:0000256" key="8">
    <source>
        <dbReference type="SAM" id="Phobius"/>
    </source>
</evidence>
<evidence type="ECO:0000256" key="7">
    <source>
        <dbReference type="SAM" id="MobiDB-lite"/>
    </source>
</evidence>
<keyword evidence="5 8" id="KW-0472">Membrane</keyword>
<dbReference type="GO" id="GO:0008158">
    <property type="term" value="F:hedgehog receptor activity"/>
    <property type="evidence" value="ECO:0007669"/>
    <property type="project" value="TreeGrafter"/>
</dbReference>
<dbReference type="GO" id="GO:0097108">
    <property type="term" value="F:hedgehog family protein binding"/>
    <property type="evidence" value="ECO:0007669"/>
    <property type="project" value="TreeGrafter"/>
</dbReference>
<protein>
    <submittedName>
        <fullName evidence="9">Protein patched</fullName>
    </submittedName>
</protein>
<dbReference type="GO" id="GO:0005886">
    <property type="term" value="C:plasma membrane"/>
    <property type="evidence" value="ECO:0007669"/>
    <property type="project" value="TreeGrafter"/>
</dbReference>
<feature type="region of interest" description="Disordered" evidence="7">
    <location>
        <begin position="262"/>
        <end position="295"/>
    </location>
</feature>
<dbReference type="SUPFAM" id="SSF82866">
    <property type="entry name" value="Multidrug efflux transporter AcrB transmembrane domain"/>
    <property type="match status" value="1"/>
</dbReference>
<feature type="region of interest" description="Disordered" evidence="7">
    <location>
        <begin position="185"/>
        <end position="247"/>
    </location>
</feature>
<dbReference type="Gene3D" id="1.20.1640.10">
    <property type="entry name" value="Multidrug efflux transporter AcrB transmembrane domain"/>
    <property type="match status" value="1"/>
</dbReference>
<evidence type="ECO:0000256" key="5">
    <source>
        <dbReference type="ARBA" id="ARBA00023136"/>
    </source>
</evidence>
<feature type="transmembrane region" description="Helical" evidence="8">
    <location>
        <begin position="12"/>
        <end position="35"/>
    </location>
</feature>
<proteinExistence type="inferred from homology"/>
<dbReference type="PANTHER" id="PTHR46022">
    <property type="entry name" value="PROTEIN PATCHED"/>
    <property type="match status" value="1"/>
</dbReference>
<dbReference type="OrthoDB" id="6510177at2759"/>
<keyword evidence="10" id="KW-1185">Reference proteome</keyword>
<evidence type="ECO:0000256" key="3">
    <source>
        <dbReference type="ARBA" id="ARBA00022692"/>
    </source>
</evidence>
<evidence type="ECO:0000256" key="6">
    <source>
        <dbReference type="ARBA" id="ARBA00023180"/>
    </source>
</evidence>
<evidence type="ECO:0000313" key="9">
    <source>
        <dbReference type="EMBL" id="KFM80274.1"/>
    </source>
</evidence>
<evidence type="ECO:0000256" key="1">
    <source>
        <dbReference type="ARBA" id="ARBA00004141"/>
    </source>
</evidence>
<evidence type="ECO:0000313" key="10">
    <source>
        <dbReference type="Proteomes" id="UP000054359"/>
    </source>
</evidence>
<dbReference type="GO" id="GO:0005119">
    <property type="term" value="F:smoothened binding"/>
    <property type="evidence" value="ECO:0007669"/>
    <property type="project" value="TreeGrafter"/>
</dbReference>
<feature type="non-terminal residue" evidence="9">
    <location>
        <position position="295"/>
    </location>
</feature>
<feature type="transmembrane region" description="Helical" evidence="8">
    <location>
        <begin position="81"/>
        <end position="108"/>
    </location>
</feature>
<sequence>MGLMGIKLSAVPAVILIAAVGFSVEYVVHIMMGFLTSIGNRDRRMVMALEQMSSPIIHGAIATFIGVAMLFFSEFDFIYRYFFAVLCVLVVLGLSNGLILFPVVLSIIGPPGEVIPLDDPDRIPTPSPEPSPIIHRVKHARPFTRRIYPRMASEISLSTITEESSSCHSSHEIVVQPEVVVETTTVTNTSNGSTTVNTTTNSPENTDSQSDTDSRKCNTPSGENISTTTTTNTNTTGNQPSVTTQTAVTTRVTATAKVKVEVHAPSLSSSIESSRYRRRRDSSSSRSSSARSSPT</sequence>
<organism evidence="9 10">
    <name type="scientific">Stegodyphus mimosarum</name>
    <name type="common">African social velvet spider</name>
    <dbReference type="NCBI Taxonomy" id="407821"/>
    <lineage>
        <taxon>Eukaryota</taxon>
        <taxon>Metazoa</taxon>
        <taxon>Ecdysozoa</taxon>
        <taxon>Arthropoda</taxon>
        <taxon>Chelicerata</taxon>
        <taxon>Arachnida</taxon>
        <taxon>Araneae</taxon>
        <taxon>Araneomorphae</taxon>
        <taxon>Entelegynae</taxon>
        <taxon>Eresoidea</taxon>
        <taxon>Eresidae</taxon>
        <taxon>Stegodyphus</taxon>
    </lineage>
</organism>
<keyword evidence="3 8" id="KW-0812">Transmembrane</keyword>